<evidence type="ECO:0000256" key="2">
    <source>
        <dbReference type="SAM" id="SignalP"/>
    </source>
</evidence>
<dbReference type="HOGENOM" id="CLU_1527861_0_0_1"/>
<dbReference type="InterPro" id="IPR023213">
    <property type="entry name" value="CAT-like_dom_sf"/>
</dbReference>
<accession>A0A061FBI4</accession>
<dbReference type="OMA" id="KAGRFPH"/>
<keyword evidence="1" id="KW-0808">Transferase</keyword>
<dbReference type="Gene3D" id="3.30.559.10">
    <property type="entry name" value="Chloramphenicol acetyltransferase-like domain"/>
    <property type="match status" value="2"/>
</dbReference>
<dbReference type="PANTHER" id="PTHR31896:SF12">
    <property type="entry name" value="HXXXD-TYPE ACYL-TRANSFERASE FAMILY PROTEIN"/>
    <property type="match status" value="1"/>
</dbReference>
<sequence length="176" mass="19847">MMKTRLPILSLLIATTALGRPINSCSSGHDNIRSRVDVVFIGCSVNHATGDGTTFWHFFNILSELFKAQGRNAQISRPPVLKRWFPEGHGPLINLPFTQPDEFISRFEAPQDLERIFHFSAESIAKLKARANSEYNTGKISSFQSLSALVWRSIKKAGRFPHEQVVLRKLAINKRS</sequence>
<dbReference type="Proteomes" id="UP000026915">
    <property type="component" value="Chromosome 8"/>
</dbReference>
<evidence type="ECO:0000313" key="4">
    <source>
        <dbReference type="Proteomes" id="UP000026915"/>
    </source>
</evidence>
<dbReference type="InterPro" id="IPR051283">
    <property type="entry name" value="Sec_Metabolite_Acyltrans"/>
</dbReference>
<gene>
    <name evidence="3" type="ORF">TCM_033797</name>
</gene>
<dbReference type="STRING" id="3641.A0A061FBI4"/>
<dbReference type="GO" id="GO:0016740">
    <property type="term" value="F:transferase activity"/>
    <property type="evidence" value="ECO:0007669"/>
    <property type="project" value="UniProtKB-KW"/>
</dbReference>
<dbReference type="InParanoid" id="A0A061FBI4"/>
<feature type="signal peptide" evidence="2">
    <location>
        <begin position="1"/>
        <end position="19"/>
    </location>
</feature>
<protein>
    <submittedName>
        <fullName evidence="3">HXXXD-type acyl-transferase family protein, putative</fullName>
    </submittedName>
</protein>
<keyword evidence="4" id="KW-1185">Reference proteome</keyword>
<evidence type="ECO:0000313" key="3">
    <source>
        <dbReference type="EMBL" id="EOY14406.1"/>
    </source>
</evidence>
<reference evidence="3 4" key="1">
    <citation type="journal article" date="2013" name="Genome Biol.">
        <title>The genome sequence of the most widely cultivated cacao type and its use to identify candidate genes regulating pod color.</title>
        <authorList>
            <person name="Motamayor J.C."/>
            <person name="Mockaitis K."/>
            <person name="Schmutz J."/>
            <person name="Haiminen N."/>
            <person name="Iii D.L."/>
            <person name="Cornejo O."/>
            <person name="Findley S.D."/>
            <person name="Zheng P."/>
            <person name="Utro F."/>
            <person name="Royaert S."/>
            <person name="Saski C."/>
            <person name="Jenkins J."/>
            <person name="Podicheti R."/>
            <person name="Zhao M."/>
            <person name="Scheffler B.E."/>
            <person name="Stack J.C."/>
            <person name="Feltus F.A."/>
            <person name="Mustiga G.M."/>
            <person name="Amores F."/>
            <person name="Phillips W."/>
            <person name="Marelli J.P."/>
            <person name="May G.D."/>
            <person name="Shapiro H."/>
            <person name="Ma J."/>
            <person name="Bustamante C.D."/>
            <person name="Schnell R.J."/>
            <person name="Main D."/>
            <person name="Gilbert D."/>
            <person name="Parida L."/>
            <person name="Kuhn D.N."/>
        </authorList>
    </citation>
    <scope>NUCLEOTIDE SEQUENCE [LARGE SCALE GENOMIC DNA]</scope>
    <source>
        <strain evidence="4">cv. Matina 1-6</strain>
    </source>
</reference>
<keyword evidence="2" id="KW-0732">Signal</keyword>
<dbReference type="EMBL" id="CM001886">
    <property type="protein sequence ID" value="EOY14406.1"/>
    <property type="molecule type" value="Genomic_DNA"/>
</dbReference>
<dbReference type="Gramene" id="EOY14406">
    <property type="protein sequence ID" value="EOY14406"/>
    <property type="gene ID" value="TCM_033797"/>
</dbReference>
<organism evidence="3 4">
    <name type="scientific">Theobroma cacao</name>
    <name type="common">Cacao</name>
    <name type="synonym">Cocoa</name>
    <dbReference type="NCBI Taxonomy" id="3641"/>
    <lineage>
        <taxon>Eukaryota</taxon>
        <taxon>Viridiplantae</taxon>
        <taxon>Streptophyta</taxon>
        <taxon>Embryophyta</taxon>
        <taxon>Tracheophyta</taxon>
        <taxon>Spermatophyta</taxon>
        <taxon>Magnoliopsida</taxon>
        <taxon>eudicotyledons</taxon>
        <taxon>Gunneridae</taxon>
        <taxon>Pentapetalae</taxon>
        <taxon>rosids</taxon>
        <taxon>malvids</taxon>
        <taxon>Malvales</taxon>
        <taxon>Malvaceae</taxon>
        <taxon>Byttnerioideae</taxon>
        <taxon>Theobroma</taxon>
    </lineage>
</organism>
<name>A0A061FBI4_THECC</name>
<proteinExistence type="predicted"/>
<dbReference type="AlphaFoldDB" id="A0A061FBI4"/>
<dbReference type="PANTHER" id="PTHR31896">
    <property type="entry name" value="FAMILY REGULATORY PROTEIN, PUTATIVE (AFU_ORTHOLOGUE AFUA_3G14730)-RELATED"/>
    <property type="match status" value="1"/>
</dbReference>
<dbReference type="eggNOG" id="ENOG502QT1Q">
    <property type="taxonomic scope" value="Eukaryota"/>
</dbReference>
<dbReference type="Pfam" id="PF02458">
    <property type="entry name" value="Transferase"/>
    <property type="match status" value="1"/>
</dbReference>
<evidence type="ECO:0000256" key="1">
    <source>
        <dbReference type="ARBA" id="ARBA00022679"/>
    </source>
</evidence>
<feature type="chain" id="PRO_5001602417" evidence="2">
    <location>
        <begin position="20"/>
        <end position="176"/>
    </location>
</feature>